<dbReference type="InterPro" id="IPR001128">
    <property type="entry name" value="Cyt_P450"/>
</dbReference>
<dbReference type="GO" id="GO:0005506">
    <property type="term" value="F:iron ion binding"/>
    <property type="evidence" value="ECO:0007669"/>
    <property type="project" value="InterPro"/>
</dbReference>
<dbReference type="AlphaFoldDB" id="A0A0C3HJ86"/>
<dbReference type="Pfam" id="PF00067">
    <property type="entry name" value="p450"/>
    <property type="match status" value="1"/>
</dbReference>
<dbReference type="GO" id="GO:0020037">
    <property type="term" value="F:heme binding"/>
    <property type="evidence" value="ECO:0007669"/>
    <property type="project" value="InterPro"/>
</dbReference>
<gene>
    <name evidence="1" type="ORF">OIDMADRAFT_120387</name>
</gene>
<sequence>SNGSQHCVSDISPGPRNCIGMNLAWHEMRFILSSVLWHFDITLTDSSFDWLNQKSYKVWDKHPLLIRLQPVGQ</sequence>
<evidence type="ECO:0000313" key="2">
    <source>
        <dbReference type="Proteomes" id="UP000054321"/>
    </source>
</evidence>
<dbReference type="GO" id="GO:0004497">
    <property type="term" value="F:monooxygenase activity"/>
    <property type="evidence" value="ECO:0007669"/>
    <property type="project" value="InterPro"/>
</dbReference>
<protein>
    <recommendedName>
        <fullName evidence="3">Cytochrome P450</fullName>
    </recommendedName>
</protein>
<dbReference type="Proteomes" id="UP000054321">
    <property type="component" value="Unassembled WGS sequence"/>
</dbReference>
<accession>A0A0C3HJ86</accession>
<dbReference type="EMBL" id="KN832874">
    <property type="protein sequence ID" value="KIN03110.1"/>
    <property type="molecule type" value="Genomic_DNA"/>
</dbReference>
<organism evidence="1 2">
    <name type="scientific">Oidiodendron maius (strain Zn)</name>
    <dbReference type="NCBI Taxonomy" id="913774"/>
    <lineage>
        <taxon>Eukaryota</taxon>
        <taxon>Fungi</taxon>
        <taxon>Dikarya</taxon>
        <taxon>Ascomycota</taxon>
        <taxon>Pezizomycotina</taxon>
        <taxon>Leotiomycetes</taxon>
        <taxon>Leotiomycetes incertae sedis</taxon>
        <taxon>Myxotrichaceae</taxon>
        <taxon>Oidiodendron</taxon>
    </lineage>
</organism>
<dbReference type="GO" id="GO:0016705">
    <property type="term" value="F:oxidoreductase activity, acting on paired donors, with incorporation or reduction of molecular oxygen"/>
    <property type="evidence" value="ECO:0007669"/>
    <property type="project" value="InterPro"/>
</dbReference>
<name>A0A0C3HJ86_OIDMZ</name>
<feature type="non-terminal residue" evidence="1">
    <location>
        <position position="1"/>
    </location>
</feature>
<dbReference type="InterPro" id="IPR036396">
    <property type="entry name" value="Cyt_P450_sf"/>
</dbReference>
<keyword evidence="2" id="KW-1185">Reference proteome</keyword>
<reference evidence="2" key="2">
    <citation type="submission" date="2015-01" db="EMBL/GenBank/DDBJ databases">
        <title>Evolutionary Origins and Diversification of the Mycorrhizal Mutualists.</title>
        <authorList>
            <consortium name="DOE Joint Genome Institute"/>
            <consortium name="Mycorrhizal Genomics Consortium"/>
            <person name="Kohler A."/>
            <person name="Kuo A."/>
            <person name="Nagy L.G."/>
            <person name="Floudas D."/>
            <person name="Copeland A."/>
            <person name="Barry K.W."/>
            <person name="Cichocki N."/>
            <person name="Veneault-Fourrey C."/>
            <person name="LaButti K."/>
            <person name="Lindquist E.A."/>
            <person name="Lipzen A."/>
            <person name="Lundell T."/>
            <person name="Morin E."/>
            <person name="Murat C."/>
            <person name="Riley R."/>
            <person name="Ohm R."/>
            <person name="Sun H."/>
            <person name="Tunlid A."/>
            <person name="Henrissat B."/>
            <person name="Grigoriev I.V."/>
            <person name="Hibbett D.S."/>
            <person name="Martin F."/>
        </authorList>
    </citation>
    <scope>NUCLEOTIDE SEQUENCE [LARGE SCALE GENOMIC DNA]</scope>
    <source>
        <strain evidence="2">Zn</strain>
    </source>
</reference>
<evidence type="ECO:0000313" key="1">
    <source>
        <dbReference type="EMBL" id="KIN03110.1"/>
    </source>
</evidence>
<proteinExistence type="predicted"/>
<dbReference type="HOGENOM" id="CLU_2711653_0_0_1"/>
<dbReference type="SUPFAM" id="SSF48264">
    <property type="entry name" value="Cytochrome P450"/>
    <property type="match status" value="1"/>
</dbReference>
<dbReference type="OrthoDB" id="1470350at2759"/>
<reference evidence="1 2" key="1">
    <citation type="submission" date="2014-04" db="EMBL/GenBank/DDBJ databases">
        <authorList>
            <consortium name="DOE Joint Genome Institute"/>
            <person name="Kuo A."/>
            <person name="Martino E."/>
            <person name="Perotto S."/>
            <person name="Kohler A."/>
            <person name="Nagy L.G."/>
            <person name="Floudas D."/>
            <person name="Copeland A."/>
            <person name="Barry K.W."/>
            <person name="Cichocki N."/>
            <person name="Veneault-Fourrey C."/>
            <person name="LaButti K."/>
            <person name="Lindquist E.A."/>
            <person name="Lipzen A."/>
            <person name="Lundell T."/>
            <person name="Morin E."/>
            <person name="Murat C."/>
            <person name="Sun H."/>
            <person name="Tunlid A."/>
            <person name="Henrissat B."/>
            <person name="Grigoriev I.V."/>
            <person name="Hibbett D.S."/>
            <person name="Martin F."/>
            <person name="Nordberg H.P."/>
            <person name="Cantor M.N."/>
            <person name="Hua S.X."/>
        </authorList>
    </citation>
    <scope>NUCLEOTIDE SEQUENCE [LARGE SCALE GENOMIC DNA]</scope>
    <source>
        <strain evidence="1 2">Zn</strain>
    </source>
</reference>
<dbReference type="STRING" id="913774.A0A0C3HJ86"/>
<dbReference type="InParanoid" id="A0A0C3HJ86"/>
<dbReference type="Gene3D" id="1.10.630.10">
    <property type="entry name" value="Cytochrome P450"/>
    <property type="match status" value="1"/>
</dbReference>
<evidence type="ECO:0008006" key="3">
    <source>
        <dbReference type="Google" id="ProtNLM"/>
    </source>
</evidence>